<proteinExistence type="inferred from homology"/>
<name>A0A0N5AH05_9BILA</name>
<dbReference type="PANTHER" id="PTHR11388:SF150">
    <property type="entry name" value="SOLUTE CARRIER ORGANIC ANION TRANSPORTER FAMILY MEMBER"/>
    <property type="match status" value="1"/>
</dbReference>
<protein>
    <submittedName>
        <fullName evidence="11">Kazal-like domain-containing protein</fullName>
    </submittedName>
</protein>
<evidence type="ECO:0000256" key="3">
    <source>
        <dbReference type="ARBA" id="ARBA00022475"/>
    </source>
</evidence>
<keyword evidence="10" id="KW-1185">Reference proteome</keyword>
<accession>A0A0N5AH05</accession>
<feature type="transmembrane region" description="Helical" evidence="8">
    <location>
        <begin position="46"/>
        <end position="65"/>
    </location>
</feature>
<feature type="transmembrane region" description="Helical" evidence="8">
    <location>
        <begin position="7"/>
        <end position="26"/>
    </location>
</feature>
<keyword evidence="4 8" id="KW-0812">Transmembrane</keyword>
<dbReference type="InterPro" id="IPR002350">
    <property type="entry name" value="Kazal_dom"/>
</dbReference>
<evidence type="ECO:0000256" key="1">
    <source>
        <dbReference type="ARBA" id="ARBA00004651"/>
    </source>
</evidence>
<feature type="transmembrane region" description="Helical" evidence="8">
    <location>
        <begin position="72"/>
        <end position="96"/>
    </location>
</feature>
<dbReference type="GO" id="GO:0043252">
    <property type="term" value="P:sodium-independent organic anion transport"/>
    <property type="evidence" value="ECO:0007669"/>
    <property type="project" value="TreeGrafter"/>
</dbReference>
<dbReference type="InterPro" id="IPR004156">
    <property type="entry name" value="OATP"/>
</dbReference>
<keyword evidence="7" id="KW-1015">Disulfide bond</keyword>
<dbReference type="GO" id="GO:0015347">
    <property type="term" value="F:sodium-independent organic anion transmembrane transporter activity"/>
    <property type="evidence" value="ECO:0007669"/>
    <property type="project" value="TreeGrafter"/>
</dbReference>
<evidence type="ECO:0000256" key="4">
    <source>
        <dbReference type="ARBA" id="ARBA00022692"/>
    </source>
</evidence>
<dbReference type="STRING" id="451379.A0A0N5AH05"/>
<comment type="similarity">
    <text evidence="2">Belongs to the organo anion transporter (TC 2.A.60) family.</text>
</comment>
<feature type="transmembrane region" description="Helical" evidence="8">
    <location>
        <begin position="460"/>
        <end position="477"/>
    </location>
</feature>
<sequence>MQKQTLVFFIIFGSVYFLEAIGGFYMTTAVVSIEKQFQISSKYSGALVSGSDIGYIPVVLLVSYFCGKGNRVLWIGIGCLLVAVGDIFIGVSNFLFSDQSDVNYFNETKQELERAVNSRASLMNVHAFVEYLSSIGVQNVPPQLTERFSASAYSKSILNYEDMLTAECNAGNLTSEICTSYSRFKDPSKALTNTETLTMRKLSGLPYAVCNTIINGLRKQFVNYKNLRHKTNFGPIITILFGLVILGIGRTVPFSLGLPLIDDNVDKKSLPTCYATMFFIRIFGPVLGLFIGSVTNQYYYRTDVPYGLTSQDPLWIGRWWLGFLVMGGSLMVASGSLIIFSRYVAIQESKKEKDDSSKLKKPDGSCEIINLKSADDGKSKPLRKKSFYAKDPNRDRKTSIKEYWRNAKYIFKSKIYVGSLIGRTLDTFVFRGFFLFLPKYLGVQFGAPQHKVNLYLGRKAAAWVLICSVISVFVPFINSTIGCNSVENSLANSMSGHSLTFSTTCNGQCKCDGMPLYPVCNSRGEPFYSPCHAGCSYFNSLDSENIDKVFQNCNCANTTDKVVSRSYCSQSECSSKLYWYISFMGISGFVGGLSVVPAMIIVLRSVDAKNRSIALGFQGFIVTMPILLGTLLSPFFWGFFIDKNCALWSYPYGTDERGSCTLYNSDSLRLYLHLTNGILR</sequence>
<feature type="transmembrane region" description="Helical" evidence="8">
    <location>
        <begin position="273"/>
        <end position="299"/>
    </location>
</feature>
<feature type="transmembrane region" description="Helical" evidence="8">
    <location>
        <begin position="615"/>
        <end position="640"/>
    </location>
</feature>
<evidence type="ECO:0000313" key="10">
    <source>
        <dbReference type="Proteomes" id="UP000046393"/>
    </source>
</evidence>
<feature type="transmembrane region" description="Helical" evidence="8">
    <location>
        <begin position="236"/>
        <end position="261"/>
    </location>
</feature>
<dbReference type="Proteomes" id="UP000046393">
    <property type="component" value="Unplaced"/>
</dbReference>
<dbReference type="AlphaFoldDB" id="A0A0N5AH05"/>
<evidence type="ECO:0000256" key="5">
    <source>
        <dbReference type="ARBA" id="ARBA00022989"/>
    </source>
</evidence>
<evidence type="ECO:0000256" key="7">
    <source>
        <dbReference type="ARBA" id="ARBA00023157"/>
    </source>
</evidence>
<feature type="transmembrane region" description="Helical" evidence="8">
    <location>
        <begin position="319"/>
        <end position="340"/>
    </location>
</feature>
<evidence type="ECO:0000256" key="8">
    <source>
        <dbReference type="SAM" id="Phobius"/>
    </source>
</evidence>
<keyword evidence="6 8" id="KW-0472">Membrane</keyword>
<dbReference type="Pfam" id="PF03137">
    <property type="entry name" value="OATP"/>
    <property type="match status" value="1"/>
</dbReference>
<comment type="subcellular location">
    <subcellularLocation>
        <location evidence="1">Cell membrane</location>
        <topology evidence="1">Multi-pass membrane protein</topology>
    </subcellularLocation>
</comment>
<reference evidence="11" key="1">
    <citation type="submission" date="2017-02" db="UniProtKB">
        <authorList>
            <consortium name="WormBaseParasite"/>
        </authorList>
    </citation>
    <scope>IDENTIFICATION</scope>
</reference>
<evidence type="ECO:0000313" key="11">
    <source>
        <dbReference type="WBParaSite" id="SMUV_0000363701-mRNA-1"/>
    </source>
</evidence>
<dbReference type="PROSITE" id="PS51465">
    <property type="entry name" value="KAZAL_2"/>
    <property type="match status" value="1"/>
</dbReference>
<evidence type="ECO:0000259" key="9">
    <source>
        <dbReference type="PROSITE" id="PS51465"/>
    </source>
</evidence>
<dbReference type="WBParaSite" id="SMUV_0000363701-mRNA-1">
    <property type="protein sequence ID" value="SMUV_0000363701-mRNA-1"/>
    <property type="gene ID" value="SMUV_0000363701"/>
</dbReference>
<feature type="domain" description="Kazal-like" evidence="9">
    <location>
        <begin position="499"/>
        <end position="557"/>
    </location>
</feature>
<dbReference type="InterPro" id="IPR036259">
    <property type="entry name" value="MFS_trans_sf"/>
</dbReference>
<dbReference type="Gene3D" id="1.20.1250.20">
    <property type="entry name" value="MFS general substrate transporter like domains"/>
    <property type="match status" value="1"/>
</dbReference>
<keyword evidence="3" id="KW-1003">Cell membrane</keyword>
<dbReference type="PANTHER" id="PTHR11388">
    <property type="entry name" value="ORGANIC ANION TRANSPORTER"/>
    <property type="match status" value="1"/>
</dbReference>
<organism evidence="10 11">
    <name type="scientific">Syphacia muris</name>
    <dbReference type="NCBI Taxonomy" id="451379"/>
    <lineage>
        <taxon>Eukaryota</taxon>
        <taxon>Metazoa</taxon>
        <taxon>Ecdysozoa</taxon>
        <taxon>Nematoda</taxon>
        <taxon>Chromadorea</taxon>
        <taxon>Rhabditida</taxon>
        <taxon>Spirurina</taxon>
        <taxon>Oxyuridomorpha</taxon>
        <taxon>Oxyuroidea</taxon>
        <taxon>Oxyuridae</taxon>
        <taxon>Syphacia</taxon>
    </lineage>
</organism>
<dbReference type="GO" id="GO:0016323">
    <property type="term" value="C:basolateral plasma membrane"/>
    <property type="evidence" value="ECO:0007669"/>
    <property type="project" value="TreeGrafter"/>
</dbReference>
<evidence type="ECO:0000256" key="6">
    <source>
        <dbReference type="ARBA" id="ARBA00023136"/>
    </source>
</evidence>
<evidence type="ECO:0000256" key="2">
    <source>
        <dbReference type="ARBA" id="ARBA00009657"/>
    </source>
</evidence>
<dbReference type="SUPFAM" id="SSF103473">
    <property type="entry name" value="MFS general substrate transporter"/>
    <property type="match status" value="1"/>
</dbReference>
<feature type="transmembrane region" description="Helical" evidence="8">
    <location>
        <begin position="577"/>
        <end position="603"/>
    </location>
</feature>
<keyword evidence="5 8" id="KW-1133">Transmembrane helix</keyword>